<evidence type="ECO:0000256" key="4">
    <source>
        <dbReference type="ARBA" id="ARBA00022980"/>
    </source>
</evidence>
<keyword evidence="2 7" id="KW-0699">rRNA-binding</keyword>
<dbReference type="PANTHER" id="PTHR21368">
    <property type="entry name" value="50S RIBOSOMAL PROTEIN L9"/>
    <property type="match status" value="1"/>
</dbReference>
<dbReference type="Pfam" id="PF01281">
    <property type="entry name" value="Ribosomal_L9_N"/>
    <property type="match status" value="1"/>
</dbReference>
<dbReference type="GO" id="GO:0019843">
    <property type="term" value="F:rRNA binding"/>
    <property type="evidence" value="ECO:0007669"/>
    <property type="project" value="UniProtKB-UniRule"/>
</dbReference>
<proteinExistence type="inferred from homology"/>
<evidence type="ECO:0000259" key="8">
    <source>
        <dbReference type="PROSITE" id="PS00651"/>
    </source>
</evidence>
<dbReference type="InterPro" id="IPR009027">
    <property type="entry name" value="Ribosomal_bL9/RNase_H1_N"/>
</dbReference>
<dbReference type="AlphaFoldDB" id="A0A1F8FKI3"/>
<dbReference type="Gene3D" id="3.40.5.10">
    <property type="entry name" value="Ribosomal protein L9, N-terminal domain"/>
    <property type="match status" value="1"/>
</dbReference>
<comment type="similarity">
    <text evidence="1 7">Belongs to the bacterial ribosomal protein bL9 family.</text>
</comment>
<keyword evidence="3 7" id="KW-0694">RNA-binding</keyword>
<comment type="caution">
    <text evidence="9">The sequence shown here is derived from an EMBL/GenBank/DDBJ whole genome shotgun (WGS) entry which is preliminary data.</text>
</comment>
<dbReference type="GO" id="GO:0005840">
    <property type="term" value="C:ribosome"/>
    <property type="evidence" value="ECO:0007669"/>
    <property type="project" value="UniProtKB-KW"/>
</dbReference>
<dbReference type="InterPro" id="IPR036791">
    <property type="entry name" value="Ribosomal_bL9_C_sf"/>
</dbReference>
<evidence type="ECO:0000256" key="2">
    <source>
        <dbReference type="ARBA" id="ARBA00022730"/>
    </source>
</evidence>
<keyword evidence="5 7" id="KW-0687">Ribonucleoprotein</keyword>
<dbReference type="InterPro" id="IPR020070">
    <property type="entry name" value="Ribosomal_bL9_N"/>
</dbReference>
<comment type="function">
    <text evidence="7">Binds to the 23S rRNA.</text>
</comment>
<dbReference type="InterPro" id="IPR020594">
    <property type="entry name" value="Ribosomal_bL9_bac/chp"/>
</dbReference>
<evidence type="ECO:0000313" key="9">
    <source>
        <dbReference type="EMBL" id="OGN13697.1"/>
    </source>
</evidence>
<protein>
    <recommendedName>
        <fullName evidence="6 7">Large ribosomal subunit protein bL9</fullName>
    </recommendedName>
</protein>
<evidence type="ECO:0000256" key="6">
    <source>
        <dbReference type="ARBA" id="ARBA00035292"/>
    </source>
</evidence>
<dbReference type="GO" id="GO:0003735">
    <property type="term" value="F:structural constituent of ribosome"/>
    <property type="evidence" value="ECO:0007669"/>
    <property type="project" value="InterPro"/>
</dbReference>
<evidence type="ECO:0000256" key="7">
    <source>
        <dbReference type="HAMAP-Rule" id="MF_00503"/>
    </source>
</evidence>
<keyword evidence="4 7" id="KW-0689">Ribosomal protein</keyword>
<evidence type="ECO:0000256" key="3">
    <source>
        <dbReference type="ARBA" id="ARBA00022884"/>
    </source>
</evidence>
<dbReference type="HAMAP" id="MF_00503">
    <property type="entry name" value="Ribosomal_bL9"/>
    <property type="match status" value="1"/>
</dbReference>
<gene>
    <name evidence="7" type="primary">rplI</name>
    <name evidence="9" type="ORF">A3J47_02365</name>
</gene>
<dbReference type="InterPro" id="IPR020069">
    <property type="entry name" value="Ribosomal_bL9_C"/>
</dbReference>
<dbReference type="SUPFAM" id="SSF55653">
    <property type="entry name" value="Ribosomal protein L9 C-domain"/>
    <property type="match status" value="1"/>
</dbReference>
<reference evidence="9 10" key="1">
    <citation type="journal article" date="2016" name="Nat. Commun.">
        <title>Thousands of microbial genomes shed light on interconnected biogeochemical processes in an aquifer system.</title>
        <authorList>
            <person name="Anantharaman K."/>
            <person name="Brown C.T."/>
            <person name="Hug L.A."/>
            <person name="Sharon I."/>
            <person name="Castelle C.J."/>
            <person name="Probst A.J."/>
            <person name="Thomas B.C."/>
            <person name="Singh A."/>
            <person name="Wilkins M.J."/>
            <person name="Karaoz U."/>
            <person name="Brodie E.L."/>
            <person name="Williams K.H."/>
            <person name="Hubbard S.S."/>
            <person name="Banfield J.F."/>
        </authorList>
    </citation>
    <scope>NUCLEOTIDE SEQUENCE [LARGE SCALE GENOMIC DNA]</scope>
</reference>
<dbReference type="Proteomes" id="UP000176581">
    <property type="component" value="Unassembled WGS sequence"/>
</dbReference>
<organism evidence="9 10">
    <name type="scientific">Candidatus Yanofskybacteria bacterium RIFCSPHIGHO2_02_FULL_43_22</name>
    <dbReference type="NCBI Taxonomy" id="1802681"/>
    <lineage>
        <taxon>Bacteria</taxon>
        <taxon>Candidatus Yanofskyibacteriota</taxon>
    </lineage>
</organism>
<dbReference type="InterPro" id="IPR036935">
    <property type="entry name" value="Ribosomal_bL9_N_sf"/>
</dbReference>
<evidence type="ECO:0000313" key="10">
    <source>
        <dbReference type="Proteomes" id="UP000176581"/>
    </source>
</evidence>
<dbReference type="GO" id="GO:1990904">
    <property type="term" value="C:ribonucleoprotein complex"/>
    <property type="evidence" value="ECO:0007669"/>
    <property type="project" value="UniProtKB-KW"/>
</dbReference>
<dbReference type="NCBIfam" id="TIGR00158">
    <property type="entry name" value="L9"/>
    <property type="match status" value="1"/>
</dbReference>
<dbReference type="Gene3D" id="3.10.430.100">
    <property type="entry name" value="Ribosomal protein L9, C-terminal domain"/>
    <property type="match status" value="1"/>
</dbReference>
<dbReference type="InterPro" id="IPR000244">
    <property type="entry name" value="Ribosomal_bL9"/>
</dbReference>
<dbReference type="PROSITE" id="PS00651">
    <property type="entry name" value="RIBOSOMAL_L9"/>
    <property type="match status" value="1"/>
</dbReference>
<feature type="domain" description="Ribosomal protein L9" evidence="8">
    <location>
        <begin position="13"/>
        <end position="40"/>
    </location>
</feature>
<evidence type="ECO:0000256" key="5">
    <source>
        <dbReference type="ARBA" id="ARBA00023274"/>
    </source>
</evidence>
<dbReference type="EMBL" id="MGJV01000037">
    <property type="protein sequence ID" value="OGN13697.1"/>
    <property type="molecule type" value="Genomic_DNA"/>
</dbReference>
<name>A0A1F8FKI3_9BACT</name>
<evidence type="ECO:0000256" key="1">
    <source>
        <dbReference type="ARBA" id="ARBA00010605"/>
    </source>
</evidence>
<dbReference type="Pfam" id="PF03948">
    <property type="entry name" value="Ribosomal_L9_C"/>
    <property type="match status" value="1"/>
</dbReference>
<dbReference type="SUPFAM" id="SSF55658">
    <property type="entry name" value="L9 N-domain-like"/>
    <property type="match status" value="1"/>
</dbReference>
<dbReference type="GO" id="GO:0006412">
    <property type="term" value="P:translation"/>
    <property type="evidence" value="ECO:0007669"/>
    <property type="project" value="UniProtKB-UniRule"/>
</dbReference>
<sequence>MRVILLENIKNFGRMGDVKNVADGYARNFLFPRKIAKLATDTALKEVGFLKKKLEATQRIERESASKLVEQLKDAVLKFTRKATKTGKIYSAVTKEDIAEILDKQTGLRIQPEGVNLEGHEGGHIKQLGEHLVKIELAPDVVAEVKVKVSQE</sequence>
<accession>A0A1F8FKI3</accession>